<proteinExistence type="predicted"/>
<dbReference type="EMBL" id="FN645507">
    <property type="protein sequence ID" value="CBI82081.1"/>
    <property type="molecule type" value="Genomic_DNA"/>
</dbReference>
<accession>E6YYS0</accession>
<reference evidence="1" key="1">
    <citation type="journal article" date="2011" name="PLoS Genet.">
        <title>Parallel evolution of a type IV secretion system in radiating lineages of the host-restricted bacterial pathogen Bartonella.</title>
        <authorList>
            <person name="Engel P."/>
            <person name="Salzburger W."/>
            <person name="Liesch M."/>
            <person name="Chang C.C."/>
            <person name="Maruyama S."/>
            <person name="Lanz C."/>
            <person name="Calteau A."/>
            <person name="Lajus A."/>
            <person name="Medigue C."/>
            <person name="Schuster S.C."/>
            <person name="Dehio C."/>
        </authorList>
    </citation>
    <scope>NUCLEOTIDE SEQUENCE</scope>
    <source>
        <strain evidence="1">R1</strain>
    </source>
</reference>
<gene>
    <name evidence="1" type="ORF">B11C_20359</name>
</gene>
<sequence>MWKIVYIQSFCRDLKGKSRYVNNALEVDLSLVTKALAKNKPLKIY</sequence>
<evidence type="ECO:0000313" key="1">
    <source>
        <dbReference type="EMBL" id="CBI82081.1"/>
    </source>
</evidence>
<dbReference type="AlphaFoldDB" id="E6YYS0"/>
<protein>
    <submittedName>
        <fullName evidence="1">Uncharacterized protein</fullName>
    </submittedName>
</protein>
<name>E6YYS0_BARSR</name>
<organism evidence="1">
    <name type="scientific">Bartonella schoenbuchensis (strain DSM 13525 / NCTC 13165 / R1)</name>
    <dbReference type="NCBI Taxonomy" id="687861"/>
    <lineage>
        <taxon>Bacteria</taxon>
        <taxon>Pseudomonadati</taxon>
        <taxon>Pseudomonadota</taxon>
        <taxon>Alphaproteobacteria</taxon>
        <taxon>Hyphomicrobiales</taxon>
        <taxon>Bartonellaceae</taxon>
        <taxon>Bartonella</taxon>
    </lineage>
</organism>